<evidence type="ECO:0000313" key="2">
    <source>
        <dbReference type="Proteomes" id="UP000596074"/>
    </source>
</evidence>
<protein>
    <submittedName>
        <fullName evidence="1">Uncharacterized protein</fullName>
    </submittedName>
</protein>
<keyword evidence="2" id="KW-1185">Reference proteome</keyword>
<sequence length="48" mass="5512">MSLLQTRRSRCGFTRPIRYSPQLKKSGSHARMDRARIVAHDAPYDPLA</sequence>
<accession>A0A9X7UYY2</accession>
<dbReference type="KEGG" id="vcw:GJQ55_04070"/>
<proteinExistence type="predicted"/>
<organism evidence="1 2">
    <name type="scientific">Venatoribacter cucullus</name>
    <dbReference type="NCBI Taxonomy" id="2661630"/>
    <lineage>
        <taxon>Bacteria</taxon>
        <taxon>Pseudomonadati</taxon>
        <taxon>Pseudomonadota</taxon>
        <taxon>Gammaproteobacteria</taxon>
        <taxon>Oceanospirillales</taxon>
        <taxon>Oceanospirillaceae</taxon>
        <taxon>Venatoribacter</taxon>
    </lineage>
</organism>
<dbReference type="AlphaFoldDB" id="A0A9X7UYY2"/>
<evidence type="ECO:0000313" key="1">
    <source>
        <dbReference type="EMBL" id="QQD23711.1"/>
    </source>
</evidence>
<dbReference type="RefSeq" id="WP_228346246.1">
    <property type="nucleotide sequence ID" value="NZ_CP046056.1"/>
</dbReference>
<name>A0A9X7UYY2_9GAMM</name>
<reference evidence="1 2" key="1">
    <citation type="submission" date="2019-11" db="EMBL/GenBank/DDBJ databases">
        <title>Venatorbacter sp. nov. a predator of Campylobacter and other Gram-negative bacteria.</title>
        <authorList>
            <person name="Saeedi A."/>
            <person name="Cummings N.J."/>
            <person name="Connerton I.F."/>
            <person name="Connerton P.L."/>
        </authorList>
    </citation>
    <scope>NUCLEOTIDE SEQUENCE [LARGE SCALE GENOMIC DNA]</scope>
    <source>
        <strain evidence="1">XL5</strain>
    </source>
</reference>
<gene>
    <name evidence="1" type="ORF">GJQ55_04070</name>
</gene>
<dbReference type="EMBL" id="CP046056">
    <property type="protein sequence ID" value="QQD23711.1"/>
    <property type="molecule type" value="Genomic_DNA"/>
</dbReference>
<dbReference type="Proteomes" id="UP000596074">
    <property type="component" value="Chromosome"/>
</dbReference>